<feature type="region of interest" description="Disordered" evidence="1">
    <location>
        <begin position="227"/>
        <end position="246"/>
    </location>
</feature>
<feature type="compositionally biased region" description="Acidic residues" evidence="1">
    <location>
        <begin position="231"/>
        <end position="240"/>
    </location>
</feature>
<dbReference type="Proteomes" id="UP000188235">
    <property type="component" value="Chromosome"/>
</dbReference>
<protein>
    <submittedName>
        <fullName evidence="3">Transposase</fullName>
    </submittedName>
</protein>
<reference evidence="3 4" key="1">
    <citation type="journal article" date="2008" name="Int. J. Syst. Evol. Microbiol.">
        <title>Tessaracoccus flavescens sp. nov., isolated from marine sediment.</title>
        <authorList>
            <person name="Lee D.W."/>
            <person name="Lee S.D."/>
        </authorList>
    </citation>
    <scope>NUCLEOTIDE SEQUENCE [LARGE SCALE GENOMIC DNA]</scope>
    <source>
        <strain evidence="3 4">SST-39T</strain>
    </source>
</reference>
<dbReference type="Pfam" id="PF01609">
    <property type="entry name" value="DDE_Tnp_1"/>
    <property type="match status" value="1"/>
</dbReference>
<dbReference type="InterPro" id="IPR012337">
    <property type="entry name" value="RNaseH-like_sf"/>
</dbReference>
<sequence length="585" mass="64561">MLPTRQAPDLIAGHWALLQLAHNEWDPAAKSARMKVLYNFGRAEELDRAAVQRLIGSLSRLLGETSRGSQVEDQAGGLPGLGFIESRPLGGAWVLDALWTRLGIAKTMRTLLSGTRRDATVERVLFALVANRALAPSSKLAAAGWVNRDVHVPGLSEVSDDACYRAMDWLLAVEPALAKDVYASTADLLNLQVDLLFFETTSTYFETETGDEPLWRDVKGNPVATTIDTTADGDGDDDGGELPSGAVKQAGFRTYGKSKDHREDLPQVVVGMAVTREGIPVRVWCWPGNTSDSALIRQVKDDMRDWNLARVVWVADRGFTSAENRRYLQRAGGGYILGEKLRSGSAEATAALGRAGRYQDVADNLRVKEVRISESERFVICHNPEAADRDALVRTALLARLTEMIKNSDKLTKTKRAELRGVISTKPGLNRYLRVTPSGLLRIDADAIAEEAKLDGKYLLRSSDPHLSAQDIALGYKQLLEVERGWRDMKQILDLRPVHHRLEDRIRAHVVLCWLALLLIRIIETTTGDTWNNLRAELQRLYVGTFTGPAGTYQQSTDLTSEQAKILAQLDITAPPRILDLATAG</sequence>
<dbReference type="GO" id="GO:0004803">
    <property type="term" value="F:transposase activity"/>
    <property type="evidence" value="ECO:0007669"/>
    <property type="project" value="InterPro"/>
</dbReference>
<dbReference type="KEGG" id="tfa:BW733_13895"/>
<evidence type="ECO:0000313" key="3">
    <source>
        <dbReference type="EMBL" id="AQP52638.1"/>
    </source>
</evidence>
<dbReference type="InterPro" id="IPR002559">
    <property type="entry name" value="Transposase_11"/>
</dbReference>
<proteinExistence type="predicted"/>
<dbReference type="InterPro" id="IPR047654">
    <property type="entry name" value="IS1634_transpos"/>
</dbReference>
<gene>
    <name evidence="3" type="ORF">BW733_13895</name>
</gene>
<dbReference type="PANTHER" id="PTHR34614:SF2">
    <property type="entry name" value="TRANSPOSASE IS4-LIKE DOMAIN-CONTAINING PROTEIN"/>
    <property type="match status" value="1"/>
</dbReference>
<keyword evidence="4" id="KW-1185">Reference proteome</keyword>
<accession>A0A1Q2D2N6</accession>
<dbReference type="GO" id="GO:0003677">
    <property type="term" value="F:DNA binding"/>
    <property type="evidence" value="ECO:0007669"/>
    <property type="project" value="InterPro"/>
</dbReference>
<feature type="domain" description="Transposase IS4-like" evidence="2">
    <location>
        <begin position="264"/>
        <end position="519"/>
    </location>
</feature>
<dbReference type="SUPFAM" id="SSF53098">
    <property type="entry name" value="Ribonuclease H-like"/>
    <property type="match status" value="1"/>
</dbReference>
<dbReference type="PANTHER" id="PTHR34614">
    <property type="match status" value="1"/>
</dbReference>
<dbReference type="AlphaFoldDB" id="A0A1Q2D2N6"/>
<dbReference type="EMBL" id="CP019607">
    <property type="protein sequence ID" value="AQP52638.1"/>
    <property type="molecule type" value="Genomic_DNA"/>
</dbReference>
<evidence type="ECO:0000313" key="4">
    <source>
        <dbReference type="Proteomes" id="UP000188235"/>
    </source>
</evidence>
<dbReference type="GO" id="GO:0006313">
    <property type="term" value="P:DNA transposition"/>
    <property type="evidence" value="ECO:0007669"/>
    <property type="project" value="InterPro"/>
</dbReference>
<organism evidence="3 4">
    <name type="scientific">Tessaracoccus flavescens</name>
    <dbReference type="NCBI Taxonomy" id="399497"/>
    <lineage>
        <taxon>Bacteria</taxon>
        <taxon>Bacillati</taxon>
        <taxon>Actinomycetota</taxon>
        <taxon>Actinomycetes</taxon>
        <taxon>Propionibacteriales</taxon>
        <taxon>Propionibacteriaceae</taxon>
        <taxon>Tessaracoccus</taxon>
    </lineage>
</organism>
<dbReference type="OrthoDB" id="9767746at2"/>
<evidence type="ECO:0000256" key="1">
    <source>
        <dbReference type="SAM" id="MobiDB-lite"/>
    </source>
</evidence>
<evidence type="ECO:0000259" key="2">
    <source>
        <dbReference type="Pfam" id="PF01609"/>
    </source>
</evidence>
<name>A0A1Q2D2N6_9ACTN</name>
<dbReference type="NCBIfam" id="NF033559">
    <property type="entry name" value="transpos_IS1634"/>
    <property type="match status" value="1"/>
</dbReference>